<dbReference type="AlphaFoldDB" id="A0A9I9CVE3"/>
<name>A0A9I9CVE3_CUCME</name>
<feature type="compositionally biased region" description="Basic and acidic residues" evidence="1">
    <location>
        <begin position="70"/>
        <end position="97"/>
    </location>
</feature>
<feature type="region of interest" description="Disordered" evidence="1">
    <location>
        <begin position="60"/>
        <end position="97"/>
    </location>
</feature>
<accession>A0A9I9CVE3</accession>
<dbReference type="EnsemblPlants" id="MELO3C009043.2.1">
    <property type="protein sequence ID" value="MELO3C009043.2.1"/>
    <property type="gene ID" value="MELO3C009043.2"/>
</dbReference>
<protein>
    <submittedName>
        <fullName evidence="2">Uncharacterized protein</fullName>
    </submittedName>
</protein>
<organism evidence="2">
    <name type="scientific">Cucumis melo</name>
    <name type="common">Muskmelon</name>
    <dbReference type="NCBI Taxonomy" id="3656"/>
    <lineage>
        <taxon>Eukaryota</taxon>
        <taxon>Viridiplantae</taxon>
        <taxon>Streptophyta</taxon>
        <taxon>Embryophyta</taxon>
        <taxon>Tracheophyta</taxon>
        <taxon>Spermatophyta</taxon>
        <taxon>Magnoliopsida</taxon>
        <taxon>eudicotyledons</taxon>
        <taxon>Gunneridae</taxon>
        <taxon>Pentapetalae</taxon>
        <taxon>rosids</taxon>
        <taxon>fabids</taxon>
        <taxon>Cucurbitales</taxon>
        <taxon>Cucurbitaceae</taxon>
        <taxon>Benincaseae</taxon>
        <taxon>Cucumis</taxon>
    </lineage>
</organism>
<evidence type="ECO:0000313" key="2">
    <source>
        <dbReference type="EnsemblPlants" id="MELO3C009043.2.1"/>
    </source>
</evidence>
<reference evidence="2" key="1">
    <citation type="submission" date="2023-03" db="UniProtKB">
        <authorList>
            <consortium name="EnsemblPlants"/>
        </authorList>
    </citation>
    <scope>IDENTIFICATION</scope>
</reference>
<proteinExistence type="predicted"/>
<sequence>MLVADGKNLVHRKISVENERKDADCKHEVAERGETPWTWEQMQKWNVDCKAKRIQRNARSTHQKLSEWLQKNEEREEKKLAEIKAGEEESAKKISER</sequence>
<evidence type="ECO:0000256" key="1">
    <source>
        <dbReference type="SAM" id="MobiDB-lite"/>
    </source>
</evidence>
<dbReference type="Gramene" id="MELO3C009043.2.1">
    <property type="protein sequence ID" value="MELO3C009043.2.1"/>
    <property type="gene ID" value="MELO3C009043.2"/>
</dbReference>